<keyword evidence="2" id="KW-1185">Reference proteome</keyword>
<dbReference type="KEGG" id="tet:TTHERM_000571778"/>
<dbReference type="InParanoid" id="W7X7B9"/>
<reference evidence="2" key="1">
    <citation type="journal article" date="2006" name="PLoS Biol.">
        <title>Macronuclear genome sequence of the ciliate Tetrahymena thermophila, a model eukaryote.</title>
        <authorList>
            <person name="Eisen J.A."/>
            <person name="Coyne R.S."/>
            <person name="Wu M."/>
            <person name="Wu D."/>
            <person name="Thiagarajan M."/>
            <person name="Wortman J.R."/>
            <person name="Badger J.H."/>
            <person name="Ren Q."/>
            <person name="Amedeo P."/>
            <person name="Jones K.M."/>
            <person name="Tallon L.J."/>
            <person name="Delcher A.L."/>
            <person name="Salzberg S.L."/>
            <person name="Silva J.C."/>
            <person name="Haas B.J."/>
            <person name="Majoros W.H."/>
            <person name="Farzad M."/>
            <person name="Carlton J.M."/>
            <person name="Smith R.K. Jr."/>
            <person name="Garg J."/>
            <person name="Pearlman R.E."/>
            <person name="Karrer K.M."/>
            <person name="Sun L."/>
            <person name="Manning G."/>
            <person name="Elde N.C."/>
            <person name="Turkewitz A.P."/>
            <person name="Asai D.J."/>
            <person name="Wilkes D.E."/>
            <person name="Wang Y."/>
            <person name="Cai H."/>
            <person name="Collins K."/>
            <person name="Stewart B.A."/>
            <person name="Lee S.R."/>
            <person name="Wilamowska K."/>
            <person name="Weinberg Z."/>
            <person name="Ruzzo W.L."/>
            <person name="Wloga D."/>
            <person name="Gaertig J."/>
            <person name="Frankel J."/>
            <person name="Tsao C.-C."/>
            <person name="Gorovsky M.A."/>
            <person name="Keeling P.J."/>
            <person name="Waller R.F."/>
            <person name="Patron N.J."/>
            <person name="Cherry J.M."/>
            <person name="Stover N.A."/>
            <person name="Krieger C.J."/>
            <person name="del Toro C."/>
            <person name="Ryder H.F."/>
            <person name="Williamson S.C."/>
            <person name="Barbeau R.A."/>
            <person name="Hamilton E.P."/>
            <person name="Orias E."/>
        </authorList>
    </citation>
    <scope>NUCLEOTIDE SEQUENCE [LARGE SCALE GENOMIC DNA]</scope>
    <source>
        <strain evidence="2">SB210</strain>
    </source>
</reference>
<accession>W7X7B9</accession>
<evidence type="ECO:0000313" key="1">
    <source>
        <dbReference type="EMBL" id="EWS72278.1"/>
    </source>
</evidence>
<dbReference type="RefSeq" id="XP_012655218.1">
    <property type="nucleotide sequence ID" value="XM_012799764.1"/>
</dbReference>
<dbReference type="GeneID" id="24439630"/>
<protein>
    <submittedName>
        <fullName evidence="1">Uncharacterized protein</fullName>
    </submittedName>
</protein>
<sequence>MLYKLIQNRFFKTQDIKFKYYQGFMAYLFIKTLKYLQKQKKYYGVYIHYLHQNKLYYIKASFFNCLQHQIQILISSYQQNQVQHFLKSHFLVIYYFLAEGALRAQWLFNTSKPIRQRKHKIAVKIKTTKQIILQTQCVSQHILGSQLLSVTVVSLGYAYKIIKVITGSKAPKNDMSLLITIKNLKTTQHS</sequence>
<proteinExistence type="predicted"/>
<dbReference type="EMBL" id="GG662498">
    <property type="protein sequence ID" value="EWS72278.1"/>
    <property type="molecule type" value="Genomic_DNA"/>
</dbReference>
<gene>
    <name evidence="1" type="ORF">TTHERM_000571778</name>
</gene>
<dbReference type="Proteomes" id="UP000009168">
    <property type="component" value="Unassembled WGS sequence"/>
</dbReference>
<organism evidence="1 2">
    <name type="scientific">Tetrahymena thermophila (strain SB210)</name>
    <dbReference type="NCBI Taxonomy" id="312017"/>
    <lineage>
        <taxon>Eukaryota</taxon>
        <taxon>Sar</taxon>
        <taxon>Alveolata</taxon>
        <taxon>Ciliophora</taxon>
        <taxon>Intramacronucleata</taxon>
        <taxon>Oligohymenophorea</taxon>
        <taxon>Hymenostomatida</taxon>
        <taxon>Tetrahymenina</taxon>
        <taxon>Tetrahymenidae</taxon>
        <taxon>Tetrahymena</taxon>
    </lineage>
</organism>
<evidence type="ECO:0000313" key="2">
    <source>
        <dbReference type="Proteomes" id="UP000009168"/>
    </source>
</evidence>
<dbReference type="AlphaFoldDB" id="W7X7B9"/>
<name>W7X7B9_TETTS</name>